<dbReference type="InterPro" id="IPR026156">
    <property type="entry name" value="FNIP_fam"/>
</dbReference>
<feature type="region of interest" description="Disordered" evidence="1">
    <location>
        <begin position="129"/>
        <end position="158"/>
    </location>
</feature>
<feature type="compositionally biased region" description="Basic and acidic residues" evidence="1">
    <location>
        <begin position="134"/>
        <end position="145"/>
    </location>
</feature>
<dbReference type="PANTHER" id="PTHR21634:SF9">
    <property type="entry name" value="RE13835P"/>
    <property type="match status" value="1"/>
</dbReference>
<dbReference type="GO" id="GO:0042030">
    <property type="term" value="F:ATPase inhibitor activity"/>
    <property type="evidence" value="ECO:0007669"/>
    <property type="project" value="TreeGrafter"/>
</dbReference>
<feature type="domain" description="Folliculin-interacting protein C-terminal" evidence="3">
    <location>
        <begin position="746"/>
        <end position="967"/>
    </location>
</feature>
<dbReference type="Pfam" id="PF14638">
    <property type="entry name" value="FNIP_C"/>
    <property type="match status" value="1"/>
</dbReference>
<dbReference type="GO" id="GO:0051087">
    <property type="term" value="F:protein-folding chaperone binding"/>
    <property type="evidence" value="ECO:0007669"/>
    <property type="project" value="TreeGrafter"/>
</dbReference>
<sequence>MATYVKNFFRAKRRKTDSSSEESDLHLPPRPPSSSGASTSSSAGVFLSPSSTANSIDFMIGTTTTTTMTSSPSTSSVLAPPLPLSVVSIRTGSGVGIGHRRQHSSPGHLQQYQQELHSRHAANIARIASRRRRNTEDHDPNERPPKFKHRSPYYQSSGSLAHSDMRMILIEAESRVLYDTATVIPVRYGIHPAKRSLSACGEFQFLRRRKDTQKLSQMIFGAVPNLKTNESFRIHVLEDQETILVSKTFAIPKSRKGALPPPAAATVLRNHLLDAAATSSDSDSQSTVKSLDGWRTRTSKSIMTTPEGFNRVRHISITFGEDDSYDSHQNLFGSPGGSSSMSLPRAFSPPHRISKARRRQMAVTTSLSETSAVPIPSSLKARSRMSSMSSSQADDTDGHPMSMQNMRNVALGILVPIQQRCFLMQHIPLIESEMSRLETRIINAAGHPSTFLQNISKSWEELTEIICQLHNAPRLKHPYWLALNEKCHLDGRTLATEFCEQLAYLVRKYDRKEAGYFLSNLVTALLMHHMSWVASVASPPLVNMDRKQKQNTLFGMNSKEGAPTVGYNALMAQYLEISGACGNMRSAKLCILGDDVEILASVCSVLSFFIRCSAVQHIDSDKMWEVPTEQPFSPIDVSGSPASMLGCAHHHQNLNNLIKSQKTNGFIANGSATTPSGSTVILNPHHPEETSSVAMMRRLRNNNMMDENAPSTSTAAALLDADVAMSTEITVISTTHSHSVCVIDRVDFPCCPTIADAEDMWVPRPNSEGLGRSMFAGPLDNYCPHFVLSALMKSNANMPDVYSRMFDEVRCNDSPCHRSSTTSTTIHHQSVASSSSQSTSSICDPSNPENVLIVADIEQMTVKVLSSEGSDEVTSPSESVVAMLEQFVGIHDAVPATAEFLVGIIEDSLAHIVGKSLTLVELVRSDQSKHPNSPQLTPDRVRTIIGCDHSDLRLIVNVAAVYWPPVLQSVLG</sequence>
<proteinExistence type="predicted"/>
<dbReference type="AlphaFoldDB" id="A0A6A5GYJ4"/>
<dbReference type="Pfam" id="PF14637">
    <property type="entry name" value="FNIP_M"/>
    <property type="match status" value="1"/>
</dbReference>
<feature type="region of interest" description="Disordered" evidence="1">
    <location>
        <begin position="364"/>
        <end position="399"/>
    </location>
</feature>
<dbReference type="EMBL" id="WUAV01000004">
    <property type="protein sequence ID" value="KAF1759646.1"/>
    <property type="molecule type" value="Genomic_DNA"/>
</dbReference>
<dbReference type="Proteomes" id="UP000483820">
    <property type="component" value="Chromosome IV"/>
</dbReference>
<feature type="compositionally biased region" description="Low complexity" evidence="1">
    <location>
        <begin position="819"/>
        <end position="845"/>
    </location>
</feature>
<gene>
    <name evidence="4" type="ORF">GCK72_016113</name>
</gene>
<dbReference type="GeneID" id="9805847"/>
<feature type="region of interest" description="Disordered" evidence="1">
    <location>
        <begin position="10"/>
        <end position="44"/>
    </location>
</feature>
<feature type="region of interest" description="Disordered" evidence="1">
    <location>
        <begin position="95"/>
        <end position="116"/>
    </location>
</feature>
<feature type="compositionally biased region" description="Low complexity" evidence="1">
    <location>
        <begin position="33"/>
        <end position="44"/>
    </location>
</feature>
<name>A0A6A5GYJ4_CAERE</name>
<evidence type="ECO:0000256" key="1">
    <source>
        <dbReference type="SAM" id="MobiDB-lite"/>
    </source>
</evidence>
<evidence type="ECO:0000313" key="4">
    <source>
        <dbReference type="EMBL" id="KAF1759646.1"/>
    </source>
</evidence>
<feature type="domain" description="Folliculin-interacting protein middle" evidence="2">
    <location>
        <begin position="397"/>
        <end position="616"/>
    </location>
</feature>
<evidence type="ECO:0000259" key="3">
    <source>
        <dbReference type="Pfam" id="PF14638"/>
    </source>
</evidence>
<feature type="region of interest" description="Disordered" evidence="1">
    <location>
        <begin position="817"/>
        <end position="845"/>
    </location>
</feature>
<reference evidence="4 5" key="1">
    <citation type="submission" date="2019-12" db="EMBL/GenBank/DDBJ databases">
        <title>Chromosome-level assembly of the Caenorhabditis remanei genome.</title>
        <authorList>
            <person name="Teterina A.A."/>
            <person name="Willis J.H."/>
            <person name="Phillips P.C."/>
        </authorList>
    </citation>
    <scope>NUCLEOTIDE SEQUENCE [LARGE SCALE GENOMIC DNA]</scope>
    <source>
        <strain evidence="4 5">PX506</strain>
        <tissue evidence="4">Whole organism</tissue>
    </source>
</reference>
<feature type="compositionally biased region" description="Polar residues" evidence="1">
    <location>
        <begin position="104"/>
        <end position="115"/>
    </location>
</feature>
<dbReference type="KEGG" id="crq:GCK72_016113"/>
<evidence type="ECO:0000259" key="2">
    <source>
        <dbReference type="Pfam" id="PF14637"/>
    </source>
</evidence>
<dbReference type="InterPro" id="IPR028085">
    <property type="entry name" value="FNIP_mid_dom"/>
</dbReference>
<dbReference type="InterPro" id="IPR028086">
    <property type="entry name" value="FNIP_C_dom"/>
</dbReference>
<organism evidence="4 5">
    <name type="scientific">Caenorhabditis remanei</name>
    <name type="common">Caenorhabditis vulgaris</name>
    <dbReference type="NCBI Taxonomy" id="31234"/>
    <lineage>
        <taxon>Eukaryota</taxon>
        <taxon>Metazoa</taxon>
        <taxon>Ecdysozoa</taxon>
        <taxon>Nematoda</taxon>
        <taxon>Chromadorea</taxon>
        <taxon>Rhabditida</taxon>
        <taxon>Rhabditina</taxon>
        <taxon>Rhabditomorpha</taxon>
        <taxon>Rhabditoidea</taxon>
        <taxon>Rhabditidae</taxon>
        <taxon>Peloderinae</taxon>
        <taxon>Caenorhabditis</taxon>
    </lineage>
</organism>
<dbReference type="PANTHER" id="PTHR21634">
    <property type="entry name" value="RE13835P"/>
    <property type="match status" value="1"/>
</dbReference>
<dbReference type="GO" id="GO:0005737">
    <property type="term" value="C:cytoplasm"/>
    <property type="evidence" value="ECO:0007669"/>
    <property type="project" value="TreeGrafter"/>
</dbReference>
<evidence type="ECO:0008006" key="6">
    <source>
        <dbReference type="Google" id="ProtNLM"/>
    </source>
</evidence>
<accession>A0A6A5GYJ4</accession>
<dbReference type="RefSeq" id="XP_053586103.1">
    <property type="nucleotide sequence ID" value="XM_053731331.1"/>
</dbReference>
<dbReference type="CTD" id="9805847"/>
<dbReference type="PRINTS" id="PR02073">
    <property type="entry name" value="FOLLICULNIP1"/>
</dbReference>
<evidence type="ECO:0000313" key="5">
    <source>
        <dbReference type="Proteomes" id="UP000483820"/>
    </source>
</evidence>
<protein>
    <recommendedName>
        <fullName evidence="6">UDENN FNIP1/2-type domain-containing protein</fullName>
    </recommendedName>
</protein>
<comment type="caution">
    <text evidence="4">The sequence shown here is derived from an EMBL/GenBank/DDBJ whole genome shotgun (WGS) entry which is preliminary data.</text>
</comment>